<gene>
    <name evidence="1" type="ORF">LCGC14_0386650</name>
</gene>
<comment type="caution">
    <text evidence="1">The sequence shown here is derived from an EMBL/GenBank/DDBJ whole genome shotgun (WGS) entry which is preliminary data.</text>
</comment>
<reference evidence="1" key="1">
    <citation type="journal article" date="2015" name="Nature">
        <title>Complex archaea that bridge the gap between prokaryotes and eukaryotes.</title>
        <authorList>
            <person name="Spang A."/>
            <person name="Saw J.H."/>
            <person name="Jorgensen S.L."/>
            <person name="Zaremba-Niedzwiedzka K."/>
            <person name="Martijn J."/>
            <person name="Lind A.E."/>
            <person name="van Eijk R."/>
            <person name="Schleper C."/>
            <person name="Guy L."/>
            <person name="Ettema T.J."/>
        </authorList>
    </citation>
    <scope>NUCLEOTIDE SEQUENCE</scope>
</reference>
<dbReference type="AlphaFoldDB" id="A0A0F9TIS0"/>
<proteinExistence type="predicted"/>
<evidence type="ECO:0000313" key="1">
    <source>
        <dbReference type="EMBL" id="KKN74772.1"/>
    </source>
</evidence>
<protein>
    <submittedName>
        <fullName evidence="1">Uncharacterized protein</fullName>
    </submittedName>
</protein>
<accession>A0A0F9TIS0</accession>
<name>A0A0F9TIS0_9ZZZZ</name>
<sequence>MPATSKLKILLEAKNKASGPIRQVQGDLKGLDKAAGIATGGLGALGMVAGGATVLALSALSIKMVDTAVNIERLNVSFRGLARGMGQNADDMLAGMRKASHGMIADSELVLSANKAMLLGVAKNTDDLVKLMTIAGERGQAMGLSMSQAFNDIVTGLGRGSALILDNLGITVNLTEVNKEYAASLGKTAAALTEVERKQALVNAVLAQTGTGVEVIISPVEQLSASWMNFTGSIATFIAESTPLPALLTNVAEGLNAANDAMQARGDLGASYRIAAVEVERLTTLIEQYSKEMETATWWDRQNIKSKINQAQWALQLAQAIIEETSATVAQTAALQQAAQRLEQYSAGMQVSEQAAYDEAAAMDTLRAAVDKLNAARERMMSSIGATARGIAMGVSGAVGGEAAFAIYRDINTQLVDYRAQLYLIETDEDKINFLVEARGVELRNQYRTIYDTTTATRTYASAAGEVNTEFNKLKGTIESILSTSLNISADIGIDLDDMLPRQDAINEDARRLADVAVRGWDSPWAAYFQKEFPALWAEAFSGTMDGGDIKMQAASILRQFEQGLRPELLDKEAAKERVRTMLVGDANMAELAQEIATELADEMGNVPVSGVRSLVNRALGIVDLGDLKGKETGDIFGQGAVQGVGDAGTQMVATLNMQLKLESNVALIRTAGSTYGISWGSGFLETVSSNVPSALIALLVTLITPGVQANIAIEQTQTEAQ</sequence>
<organism evidence="1">
    <name type="scientific">marine sediment metagenome</name>
    <dbReference type="NCBI Taxonomy" id="412755"/>
    <lineage>
        <taxon>unclassified sequences</taxon>
        <taxon>metagenomes</taxon>
        <taxon>ecological metagenomes</taxon>
    </lineage>
</organism>
<dbReference type="EMBL" id="LAZR01000320">
    <property type="protein sequence ID" value="KKN74772.1"/>
    <property type="molecule type" value="Genomic_DNA"/>
</dbReference>